<evidence type="ECO:0000256" key="1">
    <source>
        <dbReference type="SAM" id="Phobius"/>
    </source>
</evidence>
<keyword evidence="1" id="KW-0472">Membrane</keyword>
<dbReference type="AlphaFoldDB" id="A0A7W7QS70"/>
<evidence type="ECO:0000313" key="2">
    <source>
        <dbReference type="EMBL" id="MBB4918714.1"/>
    </source>
</evidence>
<dbReference type="EMBL" id="JACHJP010000007">
    <property type="protein sequence ID" value="MBB4918714.1"/>
    <property type="molecule type" value="Genomic_DNA"/>
</dbReference>
<accession>A0A7W7QS70</accession>
<protein>
    <submittedName>
        <fullName evidence="2">Uncharacterized protein</fullName>
    </submittedName>
</protein>
<reference evidence="2 3" key="1">
    <citation type="submission" date="2020-08" db="EMBL/GenBank/DDBJ databases">
        <title>Genomic Encyclopedia of Type Strains, Phase III (KMG-III): the genomes of soil and plant-associated and newly described type strains.</title>
        <authorList>
            <person name="Whitman W."/>
        </authorList>
    </citation>
    <scope>NUCLEOTIDE SEQUENCE [LARGE SCALE GENOMIC DNA]</scope>
    <source>
        <strain evidence="2 3">CECT 8840</strain>
    </source>
</reference>
<sequence length="79" mass="8380">MMSDPVVLALVAGAVRLVVSVVLYRMRSTGGSQARGQVTVVRVRAGEGPVLIGHRTGEGTLIVCLHESPASGLRQRDER</sequence>
<dbReference type="RefSeq" id="WP_184720227.1">
    <property type="nucleotide sequence ID" value="NZ_JACHJP010000007.1"/>
</dbReference>
<keyword evidence="3" id="KW-1185">Reference proteome</keyword>
<evidence type="ECO:0000313" key="3">
    <source>
        <dbReference type="Proteomes" id="UP000552644"/>
    </source>
</evidence>
<feature type="transmembrane region" description="Helical" evidence="1">
    <location>
        <begin position="6"/>
        <end position="24"/>
    </location>
</feature>
<gene>
    <name evidence="2" type="ORF">FHS44_005844</name>
</gene>
<comment type="caution">
    <text evidence="2">The sequence shown here is derived from an EMBL/GenBank/DDBJ whole genome shotgun (WGS) entry which is preliminary data.</text>
</comment>
<proteinExistence type="predicted"/>
<keyword evidence="1" id="KW-1133">Transmembrane helix</keyword>
<name>A0A7W7QS70_9ACTN</name>
<organism evidence="2 3">
    <name type="scientific">Streptosporangium saharense</name>
    <dbReference type="NCBI Taxonomy" id="1706840"/>
    <lineage>
        <taxon>Bacteria</taxon>
        <taxon>Bacillati</taxon>
        <taxon>Actinomycetota</taxon>
        <taxon>Actinomycetes</taxon>
        <taxon>Streptosporangiales</taxon>
        <taxon>Streptosporangiaceae</taxon>
        <taxon>Streptosporangium</taxon>
    </lineage>
</organism>
<dbReference type="Proteomes" id="UP000552644">
    <property type="component" value="Unassembled WGS sequence"/>
</dbReference>
<keyword evidence="1" id="KW-0812">Transmembrane</keyword>